<name>A0A239PQQ8_9PROT</name>
<evidence type="ECO:0000259" key="3">
    <source>
        <dbReference type="PROSITE" id="PS50846"/>
    </source>
</evidence>
<dbReference type="PROSITE" id="PS50846">
    <property type="entry name" value="HMA_2"/>
    <property type="match status" value="1"/>
</dbReference>
<evidence type="ECO:0000256" key="1">
    <source>
        <dbReference type="ARBA" id="ARBA00022723"/>
    </source>
</evidence>
<keyword evidence="1" id="KW-0479">Metal-binding</keyword>
<dbReference type="OrthoDB" id="7205933at2"/>
<dbReference type="SUPFAM" id="SSF55008">
    <property type="entry name" value="HMA, heavy metal-associated domain"/>
    <property type="match status" value="1"/>
</dbReference>
<dbReference type="FunFam" id="3.30.70.100:FF:000001">
    <property type="entry name" value="ATPase copper transporting beta"/>
    <property type="match status" value="1"/>
</dbReference>
<evidence type="ECO:0000313" key="5">
    <source>
        <dbReference type="Proteomes" id="UP000198346"/>
    </source>
</evidence>
<evidence type="ECO:0000256" key="2">
    <source>
        <dbReference type="SAM" id="SignalP"/>
    </source>
</evidence>
<gene>
    <name evidence="4" type="ORF">SAMN06297382_1513</name>
</gene>
<dbReference type="RefSeq" id="WP_089411951.1">
    <property type="nucleotide sequence ID" value="NZ_FZQA01000002.1"/>
</dbReference>
<keyword evidence="2" id="KW-0732">Signal</keyword>
<dbReference type="InterPro" id="IPR006121">
    <property type="entry name" value="HMA_dom"/>
</dbReference>
<organism evidence="4 5">
    <name type="scientific">Amphiplicatus metriothermophilus</name>
    <dbReference type="NCBI Taxonomy" id="1519374"/>
    <lineage>
        <taxon>Bacteria</taxon>
        <taxon>Pseudomonadati</taxon>
        <taxon>Pseudomonadota</taxon>
        <taxon>Alphaproteobacteria</taxon>
        <taxon>Parvularculales</taxon>
        <taxon>Parvularculaceae</taxon>
        <taxon>Amphiplicatus</taxon>
    </lineage>
</organism>
<dbReference type="InterPro" id="IPR036163">
    <property type="entry name" value="HMA_dom_sf"/>
</dbReference>
<sequence>MKKGLLVGAALAAAAFGGLAIARVSLSSSGAVAATEAREATARFAIENMTCPTCPISVRAAMNRVDGVKSVEVDFDTKTATVVYDPARTTAAEIAAASTKVGYPATQIEA</sequence>
<feature type="signal peptide" evidence="2">
    <location>
        <begin position="1"/>
        <end position="33"/>
    </location>
</feature>
<dbReference type="Proteomes" id="UP000198346">
    <property type="component" value="Unassembled WGS sequence"/>
</dbReference>
<proteinExistence type="predicted"/>
<dbReference type="GO" id="GO:0046872">
    <property type="term" value="F:metal ion binding"/>
    <property type="evidence" value="ECO:0007669"/>
    <property type="project" value="UniProtKB-KW"/>
</dbReference>
<dbReference type="CDD" id="cd00371">
    <property type="entry name" value="HMA"/>
    <property type="match status" value="1"/>
</dbReference>
<accession>A0A239PQQ8</accession>
<reference evidence="4 5" key="1">
    <citation type="submission" date="2017-07" db="EMBL/GenBank/DDBJ databases">
        <authorList>
            <person name="Sun Z.S."/>
            <person name="Albrecht U."/>
            <person name="Echele G."/>
            <person name="Lee C.C."/>
        </authorList>
    </citation>
    <scope>NUCLEOTIDE SEQUENCE [LARGE SCALE GENOMIC DNA]</scope>
    <source>
        <strain evidence="4 5">CGMCC 1.12710</strain>
    </source>
</reference>
<protein>
    <submittedName>
        <fullName evidence="4">Mercuric ion binding protein</fullName>
    </submittedName>
</protein>
<feature type="domain" description="HMA" evidence="3">
    <location>
        <begin position="40"/>
        <end position="106"/>
    </location>
</feature>
<keyword evidence="5" id="KW-1185">Reference proteome</keyword>
<feature type="chain" id="PRO_5012602343" evidence="2">
    <location>
        <begin position="34"/>
        <end position="110"/>
    </location>
</feature>
<dbReference type="AlphaFoldDB" id="A0A239PQQ8"/>
<dbReference type="Gene3D" id="3.30.70.100">
    <property type="match status" value="1"/>
</dbReference>
<dbReference type="EMBL" id="FZQA01000002">
    <property type="protein sequence ID" value="SNT72468.1"/>
    <property type="molecule type" value="Genomic_DNA"/>
</dbReference>
<evidence type="ECO:0000313" key="4">
    <source>
        <dbReference type="EMBL" id="SNT72468.1"/>
    </source>
</evidence>
<dbReference type="Pfam" id="PF00403">
    <property type="entry name" value="HMA"/>
    <property type="match status" value="1"/>
</dbReference>